<dbReference type="Proteomes" id="UP000054324">
    <property type="component" value="Unassembled WGS sequence"/>
</dbReference>
<name>A0A074Z248_OPIVI</name>
<proteinExistence type="predicted"/>
<sequence length="529" mass="60482">MNIEPIAEHALDTGHKIDLENVEVLRRGLRSTLHRLMDEAVEIARHPFRVENGLGSLELTPVCVPLSEGRVVIIWIPLNLTHIPSPQLNCRDIHMSTKIKENLPVAREQALFPMMSVQVPFRLTLFELPGLVWRVLFRAQPTAKGRSTKQAIITEEQLQAGFVELAIEPCTLYAVYMDIDTFGNQYRSQVSMITSMDDLSTRAELLPDCSSLDRGSRKAEDGFEPRTFRSVTSRSNHWDKCNALLLSRILKKYRSAVEPSRRYMPPEGSTRTGMLPGCPNPYRGYREAEKIFHHSTVTHFRCLTATPPEVSTRAELLPDCSSLDRGSRKAEDGFEPRTFRSVTSRSNHWDKCNALLLRLQFGFMWNMELREIWGLFANIPAPNVYVLNVKPGIQRVSWDDLSGQTICDYLYVVTQTNKRNNTVYIRRTTATEKLFVQLEPCTEYEYTVHIQRRKLESAGPKSTPATECAAPGRLMFQSLRYSRYRNTCIFCDALLTRLLNTPRQPTTGFALLLVQHIQMLENVINGRFS</sequence>
<evidence type="ECO:0000313" key="2">
    <source>
        <dbReference type="Proteomes" id="UP000054324"/>
    </source>
</evidence>
<organism evidence="1 2">
    <name type="scientific">Opisthorchis viverrini</name>
    <name type="common">Southeast Asian liver fluke</name>
    <dbReference type="NCBI Taxonomy" id="6198"/>
    <lineage>
        <taxon>Eukaryota</taxon>
        <taxon>Metazoa</taxon>
        <taxon>Spiralia</taxon>
        <taxon>Lophotrochozoa</taxon>
        <taxon>Platyhelminthes</taxon>
        <taxon>Trematoda</taxon>
        <taxon>Digenea</taxon>
        <taxon>Opisthorchiida</taxon>
        <taxon>Opisthorchiata</taxon>
        <taxon>Opisthorchiidae</taxon>
        <taxon>Opisthorchis</taxon>
    </lineage>
</organism>
<dbReference type="SUPFAM" id="SSF49265">
    <property type="entry name" value="Fibronectin type III"/>
    <property type="match status" value="1"/>
</dbReference>
<dbReference type="CTD" id="20324654"/>
<dbReference type="RefSeq" id="XP_009175132.1">
    <property type="nucleotide sequence ID" value="XM_009176868.1"/>
</dbReference>
<keyword evidence="2" id="KW-1185">Reference proteome</keyword>
<dbReference type="GeneID" id="20324654"/>
<dbReference type="KEGG" id="ovi:T265_10486"/>
<protein>
    <submittedName>
        <fullName evidence="1">Uncharacterized protein</fullName>
    </submittedName>
</protein>
<gene>
    <name evidence="1" type="ORF">T265_10486</name>
</gene>
<dbReference type="AlphaFoldDB" id="A0A074Z248"/>
<dbReference type="EMBL" id="KL596992">
    <property type="protein sequence ID" value="KER21126.1"/>
    <property type="molecule type" value="Genomic_DNA"/>
</dbReference>
<evidence type="ECO:0000313" key="1">
    <source>
        <dbReference type="EMBL" id="KER21126.1"/>
    </source>
</evidence>
<accession>A0A074Z248</accession>
<dbReference type="InterPro" id="IPR036116">
    <property type="entry name" value="FN3_sf"/>
</dbReference>
<dbReference type="OrthoDB" id="16290at2759"/>
<reference evidence="1 2" key="1">
    <citation type="submission" date="2013-11" db="EMBL/GenBank/DDBJ databases">
        <title>Opisthorchis viverrini - life in the bile duct.</title>
        <authorList>
            <person name="Young N.D."/>
            <person name="Nagarajan N."/>
            <person name="Lin S.J."/>
            <person name="Korhonen P.K."/>
            <person name="Jex A.R."/>
            <person name="Hall R.S."/>
            <person name="Safavi-Hemami H."/>
            <person name="Kaewkong W."/>
            <person name="Bertrand D."/>
            <person name="Gao S."/>
            <person name="Seet Q."/>
            <person name="Wongkham S."/>
            <person name="Teh B.T."/>
            <person name="Wongkham C."/>
            <person name="Intapan P.M."/>
            <person name="Maleewong W."/>
            <person name="Yang X."/>
            <person name="Hu M."/>
            <person name="Wang Z."/>
            <person name="Hofmann A."/>
            <person name="Sternberg P.W."/>
            <person name="Tan P."/>
            <person name="Wang J."/>
            <person name="Gasser R.B."/>
        </authorList>
    </citation>
    <scope>NUCLEOTIDE SEQUENCE [LARGE SCALE GENOMIC DNA]</scope>
</reference>